<keyword evidence="13 16" id="KW-0472">Membrane</keyword>
<dbReference type="Proteomes" id="UP000013237">
    <property type="component" value="Unassembled WGS sequence"/>
</dbReference>
<evidence type="ECO:0000256" key="15">
    <source>
        <dbReference type="PROSITE-ProRule" id="PRU00169"/>
    </source>
</evidence>
<keyword evidence="9 20" id="KW-0418">Kinase</keyword>
<dbReference type="CDD" id="cd17546">
    <property type="entry name" value="REC_hyHK_CKI1_RcsC-like"/>
    <property type="match status" value="1"/>
</dbReference>
<evidence type="ECO:0000256" key="2">
    <source>
        <dbReference type="ARBA" id="ARBA00004651"/>
    </source>
</evidence>
<comment type="subcellular location">
    <subcellularLocation>
        <location evidence="2">Cell membrane</location>
        <topology evidence="2">Multi-pass membrane protein</topology>
    </subcellularLocation>
</comment>
<dbReference type="Pfam" id="PF00512">
    <property type="entry name" value="HisKA"/>
    <property type="match status" value="1"/>
</dbReference>
<dbReference type="PROSITE" id="PS50109">
    <property type="entry name" value="HIS_KIN"/>
    <property type="match status" value="1"/>
</dbReference>
<dbReference type="InterPro" id="IPR036890">
    <property type="entry name" value="HATPase_C_sf"/>
</dbReference>
<dbReference type="InterPro" id="IPR003594">
    <property type="entry name" value="HATPase_dom"/>
</dbReference>
<dbReference type="PRINTS" id="PR00344">
    <property type="entry name" value="BCTRLSENSOR"/>
</dbReference>
<dbReference type="SMART" id="SM00073">
    <property type="entry name" value="HPT"/>
    <property type="match status" value="1"/>
</dbReference>
<dbReference type="Gene3D" id="3.30.565.10">
    <property type="entry name" value="Histidine kinase-like ATPase, C-terminal domain"/>
    <property type="match status" value="1"/>
</dbReference>
<dbReference type="SUPFAM" id="SSF47226">
    <property type="entry name" value="Histidine-containing phosphotransfer domain, HPT domain"/>
    <property type="match status" value="1"/>
</dbReference>
<name>A0AAD2WAY4_PSEPU</name>
<comment type="catalytic activity">
    <reaction evidence="1">
        <text>ATP + protein L-histidine = ADP + protein N-phospho-L-histidine.</text>
        <dbReference type="EC" id="2.7.13.3"/>
    </reaction>
</comment>
<organism evidence="20 21">
    <name type="scientific">Pseudomonas putida TRO1</name>
    <dbReference type="NCBI Taxonomy" id="1227924"/>
    <lineage>
        <taxon>Bacteria</taxon>
        <taxon>Pseudomonadati</taxon>
        <taxon>Pseudomonadota</taxon>
        <taxon>Gammaproteobacteria</taxon>
        <taxon>Pseudomonadales</taxon>
        <taxon>Pseudomonadaceae</taxon>
        <taxon>Pseudomonas</taxon>
    </lineage>
</organism>
<reference evidence="20 21" key="1">
    <citation type="submission" date="2013-02" db="EMBL/GenBank/DDBJ databases">
        <title>Insights into the proteome of triclosan-resistant Pseudomonas putida TRO1, isolated from activated sludge.</title>
        <authorList>
            <person name="Lolas I.B."/>
            <person name="Almeida B."/>
            <person name="Starnawski P.M."/>
            <person name="Soenderkaer M."/>
            <person name="Nielsen K.L."/>
            <person name="Nielsen J.L."/>
        </authorList>
    </citation>
    <scope>NUCLEOTIDE SEQUENCE [LARGE SCALE GENOMIC DNA]</scope>
    <source>
        <strain evidence="20 21">TRO1</strain>
    </source>
</reference>
<dbReference type="InterPro" id="IPR001789">
    <property type="entry name" value="Sig_transdc_resp-reg_receiver"/>
</dbReference>
<dbReference type="SUPFAM" id="SSF52172">
    <property type="entry name" value="CheY-like"/>
    <property type="match status" value="1"/>
</dbReference>
<feature type="modified residue" description="4-aspartylphosphate" evidence="15">
    <location>
        <position position="889"/>
    </location>
</feature>
<keyword evidence="12" id="KW-0902">Two-component regulatory system</keyword>
<dbReference type="PANTHER" id="PTHR45339:SF1">
    <property type="entry name" value="HYBRID SIGNAL TRANSDUCTION HISTIDINE KINASE J"/>
    <property type="match status" value="1"/>
</dbReference>
<protein>
    <recommendedName>
        <fullName evidence="3">histidine kinase</fullName>
        <ecNumber evidence="3">2.7.13.3</ecNumber>
    </recommendedName>
</protein>
<evidence type="ECO:0000256" key="12">
    <source>
        <dbReference type="ARBA" id="ARBA00023012"/>
    </source>
</evidence>
<evidence type="ECO:0000256" key="6">
    <source>
        <dbReference type="ARBA" id="ARBA00022679"/>
    </source>
</evidence>
<dbReference type="AlphaFoldDB" id="A0AAD2WAY4"/>
<evidence type="ECO:0000256" key="10">
    <source>
        <dbReference type="ARBA" id="ARBA00022840"/>
    </source>
</evidence>
<dbReference type="EC" id="2.7.13.3" evidence="3"/>
<dbReference type="GO" id="GO:0005886">
    <property type="term" value="C:plasma membrane"/>
    <property type="evidence" value="ECO:0007669"/>
    <property type="project" value="UniProtKB-SubCell"/>
</dbReference>
<dbReference type="FunFam" id="1.10.287.130:FF:000004">
    <property type="entry name" value="Ethylene receptor 1"/>
    <property type="match status" value="1"/>
</dbReference>
<evidence type="ECO:0000256" key="7">
    <source>
        <dbReference type="ARBA" id="ARBA00022692"/>
    </source>
</evidence>
<evidence type="ECO:0000256" key="3">
    <source>
        <dbReference type="ARBA" id="ARBA00012438"/>
    </source>
</evidence>
<dbReference type="RefSeq" id="WP_004576143.1">
    <property type="nucleotide sequence ID" value="NZ_APBQ01000096.1"/>
</dbReference>
<evidence type="ECO:0000256" key="16">
    <source>
        <dbReference type="SAM" id="Phobius"/>
    </source>
</evidence>
<dbReference type="SMART" id="SM00448">
    <property type="entry name" value="REC"/>
    <property type="match status" value="1"/>
</dbReference>
<dbReference type="Gene3D" id="3.40.50.2300">
    <property type="match status" value="1"/>
</dbReference>
<dbReference type="InterPro" id="IPR036097">
    <property type="entry name" value="HisK_dim/P_sf"/>
</dbReference>
<keyword evidence="7 16" id="KW-0812">Transmembrane</keyword>
<evidence type="ECO:0000259" key="19">
    <source>
        <dbReference type="PROSITE" id="PS50894"/>
    </source>
</evidence>
<dbReference type="InterPro" id="IPR005467">
    <property type="entry name" value="His_kinase_dom"/>
</dbReference>
<comment type="caution">
    <text evidence="20">The sequence shown here is derived from an EMBL/GenBank/DDBJ whole genome shotgun (WGS) entry which is preliminary data.</text>
</comment>
<keyword evidence="8" id="KW-0547">Nucleotide-binding</keyword>
<dbReference type="InterPro" id="IPR008207">
    <property type="entry name" value="Sig_transdc_His_kin_Hpt_dom"/>
</dbReference>
<feature type="domain" description="Response regulatory" evidence="18">
    <location>
        <begin position="840"/>
        <end position="954"/>
    </location>
</feature>
<keyword evidence="10" id="KW-0067">ATP-binding</keyword>
<proteinExistence type="predicted"/>
<dbReference type="Gene3D" id="1.20.120.160">
    <property type="entry name" value="HPT domain"/>
    <property type="match status" value="1"/>
</dbReference>
<evidence type="ECO:0000256" key="11">
    <source>
        <dbReference type="ARBA" id="ARBA00022989"/>
    </source>
</evidence>
<feature type="transmembrane region" description="Helical" evidence="16">
    <location>
        <begin position="328"/>
        <end position="350"/>
    </location>
</feature>
<accession>A0AAD2WAY4</accession>
<dbReference type="SMART" id="SM00387">
    <property type="entry name" value="HATPase_c"/>
    <property type="match status" value="1"/>
</dbReference>
<dbReference type="Pfam" id="PF00072">
    <property type="entry name" value="Response_reg"/>
    <property type="match status" value="1"/>
</dbReference>
<keyword evidence="4" id="KW-1003">Cell membrane</keyword>
<feature type="domain" description="HPt" evidence="19">
    <location>
        <begin position="981"/>
        <end position="1073"/>
    </location>
</feature>
<dbReference type="InterPro" id="IPR004358">
    <property type="entry name" value="Sig_transdc_His_kin-like_C"/>
</dbReference>
<evidence type="ECO:0000256" key="1">
    <source>
        <dbReference type="ARBA" id="ARBA00000085"/>
    </source>
</evidence>
<evidence type="ECO:0000256" key="14">
    <source>
        <dbReference type="PROSITE-ProRule" id="PRU00110"/>
    </source>
</evidence>
<dbReference type="Pfam" id="PF01627">
    <property type="entry name" value="Hpt"/>
    <property type="match status" value="1"/>
</dbReference>
<evidence type="ECO:0000313" key="21">
    <source>
        <dbReference type="Proteomes" id="UP000013237"/>
    </source>
</evidence>
<feature type="transmembrane region" description="Helical" evidence="16">
    <location>
        <begin position="21"/>
        <end position="40"/>
    </location>
</feature>
<keyword evidence="5 15" id="KW-0597">Phosphoprotein</keyword>
<dbReference type="CDD" id="cd00082">
    <property type="entry name" value="HisKA"/>
    <property type="match status" value="1"/>
</dbReference>
<sequence length="1073" mass="118740">MKQNNASLENLTRSSLRLNKGVMILLVLALLLVGTSFWSIQRLVEEHHDTVRFHFARLLENIQEQEAFLKTLAAQGTQLSDESPQVHLLSPLPNEGPNIYQGQAFSFSLPFSVKLDKDKVVAHEHPKIFGLGANLADLYSTFWSASHFPSPQVFLFGPHDSYDITVPATGRSRGKMMNINESFVDVFNTVRARTPQDSQYLMNNGIDWRSYVEVPDRTTPARLLAYVNLQSKSEQAQVKGSDARRIVASLLDLSQINDFERIMDWMVYDRFTLIAPAGEVLIGIQRPESHLHEGVNLKPEGLVFKLVNHDGPGWAAIYTISFKSFFRYAFWSLTTLLLSLLAIIGLGWLASRWYKKQVILPARQAHASIAESEAFSRVVIDTAPTGLCVVRCADQQILLENQRARQWQGTAALVKALNLQQDNANTAEHDLEIDGRHLQVGFVATRYQGQDVRLYAFNDVTRHVEDAHALEHARRAADAANEAKTLFLATMSHEIRTPLYGVLGTLELLGLTPLEPRQLAYLNTIQRSSATLFQLISDVLDVSKIESGQMAIEPVEFCPLDMLEDTLHTYAAFAERKGLQLYACTDARLPGRVLGDPMRIRQILNNLLSNAIKFTDTGRVVLRTRVLELTEGKVSLEWQVTDTGIGIGEPQQAKLFELFYQVKDASSEGGAGLGLPICGWLSELMGGQMRVVSEPGLGSSFSLKMNLSVLPGELPDCPAIERDPTPVYVRAPLPELGQSYCDWLERLGVDATLTIPPQAPDNPQALLVEVLATTPELPWNGPRICCISGGRNPAQYSDGHWDVDMHDLRAVAQAIVLARQGTCRPAGEAPEQRSVNLQLHILVAEDNPINQAILKEQLEALGCSAVVVANGEQALHLWQPEVFDLVLTDVNMPVMNGYELAKALRAHDSRLPIIGVTANAMREEGLRCMEVGMNAWLVKPLSLKTLRAQLIKLCKPMLHSAPSRLDAETLSTSHTATPTDSVKLSPTMRPLFINTMRQDIELISSALAQQDARAIAERLHSMAGALGAVQASRLASQCVDLEDQLHNAKLDAPITQKVQQVLERLATILDTLA</sequence>
<evidence type="ECO:0000259" key="17">
    <source>
        <dbReference type="PROSITE" id="PS50109"/>
    </source>
</evidence>
<dbReference type="InterPro" id="IPR036641">
    <property type="entry name" value="HPT_dom_sf"/>
</dbReference>
<dbReference type="PROSITE" id="PS50110">
    <property type="entry name" value="RESPONSE_REGULATORY"/>
    <property type="match status" value="1"/>
</dbReference>
<dbReference type="FunFam" id="3.30.565.10:FF:000010">
    <property type="entry name" value="Sensor histidine kinase RcsC"/>
    <property type="match status" value="1"/>
</dbReference>
<dbReference type="CDD" id="cd16922">
    <property type="entry name" value="HATPase_EvgS-ArcB-TorS-like"/>
    <property type="match status" value="1"/>
</dbReference>
<keyword evidence="6" id="KW-0808">Transferase</keyword>
<dbReference type="Pfam" id="PF02518">
    <property type="entry name" value="HATPase_c"/>
    <property type="match status" value="1"/>
</dbReference>
<evidence type="ECO:0000256" key="13">
    <source>
        <dbReference type="ARBA" id="ARBA00023136"/>
    </source>
</evidence>
<evidence type="ECO:0000256" key="4">
    <source>
        <dbReference type="ARBA" id="ARBA00022475"/>
    </source>
</evidence>
<dbReference type="SUPFAM" id="SSF47384">
    <property type="entry name" value="Homodimeric domain of signal transducing histidine kinase"/>
    <property type="match status" value="1"/>
</dbReference>
<evidence type="ECO:0000256" key="9">
    <source>
        <dbReference type="ARBA" id="ARBA00022777"/>
    </source>
</evidence>
<dbReference type="InterPro" id="IPR003661">
    <property type="entry name" value="HisK_dim/P_dom"/>
</dbReference>
<evidence type="ECO:0000259" key="18">
    <source>
        <dbReference type="PROSITE" id="PS50110"/>
    </source>
</evidence>
<dbReference type="EMBL" id="APBQ01000096">
    <property type="protein sequence ID" value="ENY76915.1"/>
    <property type="molecule type" value="Genomic_DNA"/>
</dbReference>
<dbReference type="GO" id="GO:0005524">
    <property type="term" value="F:ATP binding"/>
    <property type="evidence" value="ECO:0007669"/>
    <property type="project" value="UniProtKB-KW"/>
</dbReference>
<dbReference type="InterPro" id="IPR011006">
    <property type="entry name" value="CheY-like_superfamily"/>
</dbReference>
<dbReference type="PANTHER" id="PTHR45339">
    <property type="entry name" value="HYBRID SIGNAL TRANSDUCTION HISTIDINE KINASE J"/>
    <property type="match status" value="1"/>
</dbReference>
<feature type="modified residue" description="Phosphohistidine" evidence="14">
    <location>
        <position position="1020"/>
    </location>
</feature>
<dbReference type="PROSITE" id="PS50894">
    <property type="entry name" value="HPT"/>
    <property type="match status" value="1"/>
</dbReference>
<dbReference type="GO" id="GO:0000155">
    <property type="term" value="F:phosphorelay sensor kinase activity"/>
    <property type="evidence" value="ECO:0007669"/>
    <property type="project" value="InterPro"/>
</dbReference>
<evidence type="ECO:0000256" key="5">
    <source>
        <dbReference type="ARBA" id="ARBA00022553"/>
    </source>
</evidence>
<dbReference type="SUPFAM" id="SSF55874">
    <property type="entry name" value="ATPase domain of HSP90 chaperone/DNA topoisomerase II/histidine kinase"/>
    <property type="match status" value="1"/>
</dbReference>
<evidence type="ECO:0000313" key="20">
    <source>
        <dbReference type="EMBL" id="ENY76915.1"/>
    </source>
</evidence>
<keyword evidence="11 16" id="KW-1133">Transmembrane helix</keyword>
<evidence type="ECO:0000256" key="8">
    <source>
        <dbReference type="ARBA" id="ARBA00022741"/>
    </source>
</evidence>
<dbReference type="SMART" id="SM00388">
    <property type="entry name" value="HisKA"/>
    <property type="match status" value="1"/>
</dbReference>
<gene>
    <name evidence="20" type="ORF">C206_14689</name>
</gene>
<dbReference type="Gene3D" id="1.10.287.130">
    <property type="match status" value="1"/>
</dbReference>
<feature type="domain" description="Histidine kinase" evidence="17">
    <location>
        <begin position="490"/>
        <end position="709"/>
    </location>
</feature>